<evidence type="ECO:0000313" key="5">
    <source>
        <dbReference type="EMBL" id="SLM34727.1"/>
    </source>
</evidence>
<keyword evidence="1" id="KW-0645">Protease</keyword>
<name>A0A1W5CV48_9LECA</name>
<dbReference type="GO" id="GO:0003723">
    <property type="term" value="F:RNA binding"/>
    <property type="evidence" value="ECO:0007669"/>
    <property type="project" value="UniProtKB-KW"/>
</dbReference>
<dbReference type="InterPro" id="IPR057670">
    <property type="entry name" value="SH3_retrovirus"/>
</dbReference>
<dbReference type="GO" id="GO:0004190">
    <property type="term" value="F:aspartic-type endopeptidase activity"/>
    <property type="evidence" value="ECO:0007669"/>
    <property type="project" value="UniProtKB-KW"/>
</dbReference>
<keyword evidence="1" id="KW-0064">Aspartyl protease</keyword>
<feature type="region of interest" description="Disordered" evidence="3">
    <location>
        <begin position="349"/>
        <end position="375"/>
    </location>
</feature>
<dbReference type="GO" id="GO:0005634">
    <property type="term" value="C:nucleus"/>
    <property type="evidence" value="ECO:0007669"/>
    <property type="project" value="UniProtKB-ARBA"/>
</dbReference>
<feature type="compositionally biased region" description="Pro residues" evidence="3">
    <location>
        <begin position="923"/>
        <end position="934"/>
    </location>
</feature>
<dbReference type="GO" id="GO:0015074">
    <property type="term" value="P:DNA integration"/>
    <property type="evidence" value="ECO:0007669"/>
    <property type="project" value="InterPro"/>
</dbReference>
<organism evidence="5 6">
    <name type="scientific">Lasallia pustulata</name>
    <dbReference type="NCBI Taxonomy" id="136370"/>
    <lineage>
        <taxon>Eukaryota</taxon>
        <taxon>Fungi</taxon>
        <taxon>Dikarya</taxon>
        <taxon>Ascomycota</taxon>
        <taxon>Pezizomycotina</taxon>
        <taxon>Lecanoromycetes</taxon>
        <taxon>OSLEUM clade</taxon>
        <taxon>Umbilicariomycetidae</taxon>
        <taxon>Umbilicariales</taxon>
        <taxon>Umbilicariaceae</taxon>
        <taxon>Lasallia</taxon>
    </lineage>
</organism>
<feature type="compositionally biased region" description="Polar residues" evidence="3">
    <location>
        <begin position="899"/>
        <end position="911"/>
    </location>
</feature>
<proteinExistence type="predicted"/>
<dbReference type="Gene3D" id="3.30.420.10">
    <property type="entry name" value="Ribonuclease H-like superfamily/Ribonuclease H"/>
    <property type="match status" value="1"/>
</dbReference>
<dbReference type="CDD" id="cd09272">
    <property type="entry name" value="RNase_HI_RT_Ty1"/>
    <property type="match status" value="1"/>
</dbReference>
<evidence type="ECO:0000313" key="6">
    <source>
        <dbReference type="Proteomes" id="UP000192927"/>
    </source>
</evidence>
<sequence>MENNKRVILAKAGDWDMWIATVRIRASNLRVWNIVTPDAEEKPQRLVEPERPSTTAIHTARAGGNVEAVKSAMEMYNLDKEVYKIDLADFERQAKALSDLTTFLQDTISAHNITYLKNVEPHPWDILRALKKRLAPSDTAQKYEVIYAYRKMCKGPGNQNIETWLDEWDRVYTEALNIDLPEVKGNRPMEDFLMAVESKDPHFTSTYMMKLEDGEINDIYTLAERFRHRLRLKAIYQPNKSTTHTAFAAEATNTATASKLDASKLDASKSDTSKSEASKSKASYKGNKKDKPDCLCGWKHFYNECYYLNETTRPSSWSPNAETQARVDEAMKEPKVKKFVEISLQRSRDFQAKKSNDNDNNKAREAHPSFSAAVSRGSYSTGTKTSIYDSWILDSGSDTHLCNKSMENQYKQQRLAEPGDTVASGTQVLPIHSYGTIIVSAKGPNGNITIELLDVVYVPEYLTNLVSMHRFAAKGVYHDVRNSRLERDHITLCHIKEHGGHYLLEDNTTTLATTQSPTTQGTMKQSSSHAIVKTATPNQWHQVMAHASAEAISHLQTSAEGVKIKDKESTVLKTNECEPCALSKAHRIVSRSSIKSDMSTKPFERITFDLMEFQPAYNRHKQVSHIACDFTDFNMVWTHTSKSDSRRILLDAVTNIKVRFNAQVIFIHTDNETSLDMEFQAELSAQGITIETSAPDTPAQNGHSERKGGILSTKARTMRVAAGLPTYLWPEIMYAAGYIANRTPMQKHRWKTPYELATGKKPNLQHLKAYGCKAYSLNKEIGQKHKTWKLTERAHIGHLVGYDSTNIFRIWIPSQRKIIRTRDVTFDETAFYQPGEPDLHQLIREPFLELPLIIPPLQESSLYTDFGLDINSDEEERLNITPPLAILEVNPAGKGPNSHLIQQLPTPQPSIERSPQPSIERSPSPPERSPPPQESSPELDTIIVMPPNTSQSIIPFNLPAARTMVAPTTSVTPVTASIPSGSQEIVSTIDVDNIIGEGVKRTRRQRRQAYSAKIKKDSHTLSTFHNSFSMFTAAHVFYNNRRETSLTQETPHQHGPQEIPHQHGRLHRDTMPKEPDGYTEMLKHPHAEGFKQAMAVEITALKSKGTWREVSHNHAVAAGKIPIPTRWVYKNKYDEQGFFVKHKARLCARGDLQKTLQDTFAATLAARIFRALMAIVAAFDLETRQFDAVNAFANSPIDKPTYCKLPAGWEGDQSLLLLLQQALYGLKQSPALWYRHLSATLINLGLETVPGVQCLHTNQYMLVFFFVDDIAVIYDRKFTHQVNEFEKKLCRTYEMRSLGQIEWFLGIHITRECYSRRLWLCQESYIDKVTTRFTITSISNTPNGISNTPNSISNTPNNTSNTLKRRVETPLPVEDFSKSTAQASAQDIYLYQQKIGSLNFAAVITRPDIAHATSTLSSFLKNPSPRHMELADRVLIYLAHTKEYAIEINPNSNTRKVFNASSDASYGNDPDTRRSTQGYVFTLFGGAIDWKASKQKTVTTSTTEAELLALSLTAKETLWWDRFFEAIGFKPGHQTTIECDNQQTIRILTSDDPRLTTKLRHIDIHHHWLRQEVQASKITIQWTPSAKTLADGFTKPLPIQNHRNFVELLGITNLATSRIKEVEKGGL</sequence>
<dbReference type="SUPFAM" id="SSF56672">
    <property type="entry name" value="DNA/RNA polymerases"/>
    <property type="match status" value="1"/>
</dbReference>
<feature type="compositionally biased region" description="Low complexity" evidence="3">
    <location>
        <begin position="912"/>
        <end position="922"/>
    </location>
</feature>
<dbReference type="InterPro" id="IPR054722">
    <property type="entry name" value="PolX-like_BBD"/>
</dbReference>
<protein>
    <submittedName>
        <fullName evidence="5">Ribonuclease H-like domain</fullName>
    </submittedName>
</protein>
<accession>A0A1W5CV48</accession>
<dbReference type="PROSITE" id="PS50994">
    <property type="entry name" value="INTEGRASE"/>
    <property type="match status" value="1"/>
</dbReference>
<evidence type="ECO:0000256" key="2">
    <source>
        <dbReference type="ARBA" id="ARBA00022884"/>
    </source>
</evidence>
<dbReference type="Pfam" id="PF07727">
    <property type="entry name" value="RVT_2"/>
    <property type="match status" value="1"/>
</dbReference>
<evidence type="ECO:0000256" key="1">
    <source>
        <dbReference type="ARBA" id="ARBA00022750"/>
    </source>
</evidence>
<dbReference type="PANTHER" id="PTHR11439">
    <property type="entry name" value="GAG-POL-RELATED RETROTRANSPOSON"/>
    <property type="match status" value="1"/>
</dbReference>
<dbReference type="InterPro" id="IPR001584">
    <property type="entry name" value="Integrase_cat-core"/>
</dbReference>
<dbReference type="SUPFAM" id="SSF53098">
    <property type="entry name" value="Ribonuclease H-like"/>
    <property type="match status" value="1"/>
</dbReference>
<dbReference type="InterPro" id="IPR012337">
    <property type="entry name" value="RNaseH-like_sf"/>
</dbReference>
<feature type="domain" description="Integrase catalytic" evidence="4">
    <location>
        <begin position="598"/>
        <end position="761"/>
    </location>
</feature>
<keyword evidence="2" id="KW-0694">RNA-binding</keyword>
<feature type="region of interest" description="Disordered" evidence="3">
    <location>
        <begin position="263"/>
        <end position="289"/>
    </location>
</feature>
<keyword evidence="6" id="KW-1185">Reference proteome</keyword>
<reference evidence="6" key="1">
    <citation type="submission" date="2017-03" db="EMBL/GenBank/DDBJ databases">
        <authorList>
            <person name="Sharma R."/>
            <person name="Thines M."/>
        </authorList>
    </citation>
    <scope>NUCLEOTIDE SEQUENCE [LARGE SCALE GENOMIC DNA]</scope>
</reference>
<feature type="compositionally biased region" description="Basic and acidic residues" evidence="3">
    <location>
        <begin position="349"/>
        <end position="367"/>
    </location>
</feature>
<dbReference type="Proteomes" id="UP000192927">
    <property type="component" value="Unassembled WGS sequence"/>
</dbReference>
<evidence type="ECO:0000256" key="3">
    <source>
        <dbReference type="SAM" id="MobiDB-lite"/>
    </source>
</evidence>
<feature type="region of interest" description="Disordered" evidence="3">
    <location>
        <begin position="1046"/>
        <end position="1068"/>
    </location>
</feature>
<dbReference type="InterPro" id="IPR013103">
    <property type="entry name" value="RVT_2"/>
</dbReference>
<dbReference type="Pfam" id="PF22936">
    <property type="entry name" value="Pol_BBD"/>
    <property type="match status" value="1"/>
</dbReference>
<feature type="region of interest" description="Disordered" evidence="3">
    <location>
        <begin position="889"/>
        <end position="940"/>
    </location>
</feature>
<feature type="compositionally biased region" description="Basic and acidic residues" evidence="3">
    <location>
        <begin position="263"/>
        <end position="279"/>
    </location>
</feature>
<evidence type="ECO:0000259" key="4">
    <source>
        <dbReference type="PROSITE" id="PS50994"/>
    </source>
</evidence>
<keyword evidence="1" id="KW-0378">Hydrolase</keyword>
<dbReference type="InterPro" id="IPR043502">
    <property type="entry name" value="DNA/RNA_pol_sf"/>
</dbReference>
<dbReference type="PANTHER" id="PTHR11439:SF438">
    <property type="entry name" value="REVERSE TRANSCRIPTASE TY1_COPIA-TYPE DOMAIN-CONTAINING PROTEIN"/>
    <property type="match status" value="1"/>
</dbReference>
<dbReference type="Pfam" id="PF25597">
    <property type="entry name" value="SH3_retrovirus"/>
    <property type="match status" value="1"/>
</dbReference>
<dbReference type="InterPro" id="IPR036397">
    <property type="entry name" value="RNaseH_sf"/>
</dbReference>
<dbReference type="EMBL" id="FWEW01000393">
    <property type="protein sequence ID" value="SLM34727.1"/>
    <property type="molecule type" value="Genomic_DNA"/>
</dbReference>